<proteinExistence type="predicted"/>
<evidence type="ECO:0000256" key="4">
    <source>
        <dbReference type="ARBA" id="ARBA00022833"/>
    </source>
</evidence>
<keyword evidence="9" id="KW-1185">Reference proteome</keyword>
<feature type="compositionally biased region" description="Polar residues" evidence="6">
    <location>
        <begin position="402"/>
        <end position="417"/>
    </location>
</feature>
<organism evidence="8 9">
    <name type="scientific">Potamilus streckersoni</name>
    <dbReference type="NCBI Taxonomy" id="2493646"/>
    <lineage>
        <taxon>Eukaryota</taxon>
        <taxon>Metazoa</taxon>
        <taxon>Spiralia</taxon>
        <taxon>Lophotrochozoa</taxon>
        <taxon>Mollusca</taxon>
        <taxon>Bivalvia</taxon>
        <taxon>Autobranchia</taxon>
        <taxon>Heteroconchia</taxon>
        <taxon>Palaeoheterodonta</taxon>
        <taxon>Unionida</taxon>
        <taxon>Unionoidea</taxon>
        <taxon>Unionidae</taxon>
        <taxon>Ambleminae</taxon>
        <taxon>Lampsilini</taxon>
        <taxon>Potamilus</taxon>
    </lineage>
</organism>
<feature type="region of interest" description="Disordered" evidence="6">
    <location>
        <begin position="153"/>
        <end position="179"/>
    </location>
</feature>
<evidence type="ECO:0000256" key="6">
    <source>
        <dbReference type="SAM" id="MobiDB-lite"/>
    </source>
</evidence>
<feature type="compositionally biased region" description="Polar residues" evidence="6">
    <location>
        <begin position="154"/>
        <end position="169"/>
    </location>
</feature>
<comment type="caution">
    <text evidence="8">The sequence shown here is derived from an EMBL/GenBank/DDBJ whole genome shotgun (WGS) entry which is preliminary data.</text>
</comment>
<evidence type="ECO:0000259" key="7">
    <source>
        <dbReference type="PROSITE" id="PS50157"/>
    </source>
</evidence>
<protein>
    <recommendedName>
        <fullName evidence="7">C2H2-type domain-containing protein</fullName>
    </recommendedName>
</protein>
<dbReference type="SMART" id="SM00355">
    <property type="entry name" value="ZnF_C2H2"/>
    <property type="match status" value="3"/>
</dbReference>
<feature type="compositionally biased region" description="Basic and acidic residues" evidence="6">
    <location>
        <begin position="170"/>
        <end position="179"/>
    </location>
</feature>
<dbReference type="PANTHER" id="PTHR14196:SF12">
    <property type="entry name" value="ZINC FINGER PROTEIN 208-LIKE"/>
    <property type="match status" value="1"/>
</dbReference>
<keyword evidence="4" id="KW-0862">Zinc</keyword>
<feature type="domain" description="C2H2-type" evidence="7">
    <location>
        <begin position="496"/>
        <end position="521"/>
    </location>
</feature>
<dbReference type="Proteomes" id="UP001195483">
    <property type="component" value="Unassembled WGS sequence"/>
</dbReference>
<dbReference type="FunFam" id="3.30.160.60:FF:002343">
    <property type="entry name" value="Zinc finger protein 33A"/>
    <property type="match status" value="1"/>
</dbReference>
<evidence type="ECO:0000256" key="3">
    <source>
        <dbReference type="ARBA" id="ARBA00022771"/>
    </source>
</evidence>
<dbReference type="GO" id="GO:0008270">
    <property type="term" value="F:zinc ion binding"/>
    <property type="evidence" value="ECO:0007669"/>
    <property type="project" value="UniProtKB-KW"/>
</dbReference>
<feature type="domain" description="C2H2-type" evidence="7">
    <location>
        <begin position="440"/>
        <end position="467"/>
    </location>
</feature>
<dbReference type="Pfam" id="PF00096">
    <property type="entry name" value="zf-C2H2"/>
    <property type="match status" value="2"/>
</dbReference>
<dbReference type="InterPro" id="IPR013087">
    <property type="entry name" value="Znf_C2H2_type"/>
</dbReference>
<reference evidence="8" key="2">
    <citation type="journal article" date="2021" name="Genome Biol. Evol.">
        <title>Developing a high-quality reference genome for a parasitic bivalve with doubly uniparental inheritance (Bivalvia: Unionida).</title>
        <authorList>
            <person name="Smith C.H."/>
        </authorList>
    </citation>
    <scope>NUCLEOTIDE SEQUENCE</scope>
    <source>
        <strain evidence="8">CHS0354</strain>
        <tissue evidence="8">Mantle</tissue>
    </source>
</reference>
<dbReference type="PROSITE" id="PS00028">
    <property type="entry name" value="ZINC_FINGER_C2H2_1"/>
    <property type="match status" value="3"/>
</dbReference>
<reference evidence="8" key="1">
    <citation type="journal article" date="2021" name="Genome Biol. Evol.">
        <title>A High-Quality Reference Genome for a Parasitic Bivalve with Doubly Uniparental Inheritance (Bivalvia: Unionida).</title>
        <authorList>
            <person name="Smith C.H."/>
        </authorList>
    </citation>
    <scope>NUCLEOTIDE SEQUENCE</scope>
    <source>
        <strain evidence="8">CHS0354</strain>
    </source>
</reference>
<dbReference type="EMBL" id="JAEAOA010000557">
    <property type="protein sequence ID" value="KAK3577385.1"/>
    <property type="molecule type" value="Genomic_DNA"/>
</dbReference>
<name>A0AAE0RPZ6_9BIVA</name>
<dbReference type="GO" id="GO:0000981">
    <property type="term" value="F:DNA-binding transcription factor activity, RNA polymerase II-specific"/>
    <property type="evidence" value="ECO:0007669"/>
    <property type="project" value="TreeGrafter"/>
</dbReference>
<feature type="region of interest" description="Disordered" evidence="6">
    <location>
        <begin position="391"/>
        <end position="417"/>
    </location>
</feature>
<evidence type="ECO:0000256" key="1">
    <source>
        <dbReference type="ARBA" id="ARBA00022723"/>
    </source>
</evidence>
<dbReference type="InterPro" id="IPR036236">
    <property type="entry name" value="Znf_C2H2_sf"/>
</dbReference>
<dbReference type="SUPFAM" id="SSF57667">
    <property type="entry name" value="beta-beta-alpha zinc fingers"/>
    <property type="match status" value="2"/>
</dbReference>
<dbReference type="GO" id="GO:0005634">
    <property type="term" value="C:nucleus"/>
    <property type="evidence" value="ECO:0007669"/>
    <property type="project" value="TreeGrafter"/>
</dbReference>
<evidence type="ECO:0000256" key="5">
    <source>
        <dbReference type="PROSITE-ProRule" id="PRU00042"/>
    </source>
</evidence>
<feature type="domain" description="C2H2-type" evidence="7">
    <location>
        <begin position="468"/>
        <end position="495"/>
    </location>
</feature>
<gene>
    <name evidence="8" type="ORF">CHS0354_008483</name>
</gene>
<dbReference type="InterPro" id="IPR050717">
    <property type="entry name" value="C2H2-ZF_Transcription_Reg"/>
</dbReference>
<sequence>MSESEYKDPEWENSLELKKALKLVLKYEIHCLLRRLSETGEESVVITASAAEGLASHLCSKKGEDFLQIESLDVVKHNFLSYCKVASEPSLNKKSSLENFMSQSQAAPKEQFEISPKEHSSEEITIIEPVSIKSEPVDIDLDLDLQASELTECPQPQEQKTISSVGRESSQAHRGDHWTKQYNRQLGAFDRWYISTEDSHGSALEVSSIVGDFQTPRKRLRSSTLQSVPRSGFVPDKDHVLLEKRERPSRTSRHPGDILLGSEDNACLDSSALERESLVSSDLNAGRRLLKTESDISDKDENNVKTNQLATRGLDYSEQYQHDNVFICHNPSKDISVEQTSFLSCTDFSNAETVLGKPPLHDTYSGSIIPPGHISTIQETDIATSFPLTEFRRHGRSKDQESSNSLPSRKRTQTLTEEFSKSSLSDLVTQNTSRGAAYKYMCMYCDRGFRERRNYNRHVRTHTGEKPFACSVCGRGLSDKRSLFDHMQMHSGKHPYQCSLCGLTFQHYTSYNVHKRMKHRF</sequence>
<dbReference type="AlphaFoldDB" id="A0AAE0RPZ6"/>
<evidence type="ECO:0000313" key="9">
    <source>
        <dbReference type="Proteomes" id="UP001195483"/>
    </source>
</evidence>
<keyword evidence="3 5" id="KW-0863">Zinc-finger</keyword>
<dbReference type="Gene3D" id="3.30.160.60">
    <property type="entry name" value="Classic Zinc Finger"/>
    <property type="match status" value="3"/>
</dbReference>
<dbReference type="PANTHER" id="PTHR14196">
    <property type="entry name" value="ODD-SKIPPED - RELATED"/>
    <property type="match status" value="1"/>
</dbReference>
<keyword evidence="1" id="KW-0479">Metal-binding</keyword>
<dbReference type="PROSITE" id="PS50157">
    <property type="entry name" value="ZINC_FINGER_C2H2_2"/>
    <property type="match status" value="3"/>
</dbReference>
<accession>A0AAE0RPZ6</accession>
<evidence type="ECO:0000256" key="2">
    <source>
        <dbReference type="ARBA" id="ARBA00022737"/>
    </source>
</evidence>
<keyword evidence="2" id="KW-0677">Repeat</keyword>
<reference evidence="8" key="3">
    <citation type="submission" date="2023-05" db="EMBL/GenBank/DDBJ databases">
        <authorList>
            <person name="Smith C.H."/>
        </authorList>
    </citation>
    <scope>NUCLEOTIDE SEQUENCE</scope>
    <source>
        <strain evidence="8">CHS0354</strain>
        <tissue evidence="8">Mantle</tissue>
    </source>
</reference>
<dbReference type="GO" id="GO:0000977">
    <property type="term" value="F:RNA polymerase II transcription regulatory region sequence-specific DNA binding"/>
    <property type="evidence" value="ECO:0007669"/>
    <property type="project" value="TreeGrafter"/>
</dbReference>
<evidence type="ECO:0000313" key="8">
    <source>
        <dbReference type="EMBL" id="KAK3577385.1"/>
    </source>
</evidence>